<evidence type="ECO:0000313" key="1">
    <source>
        <dbReference type="EMBL" id="RQW09935.1"/>
    </source>
</evidence>
<keyword evidence="2" id="KW-1185">Reference proteome</keyword>
<dbReference type="AlphaFoldDB" id="A0A3N9P2A4"/>
<gene>
    <name evidence="1" type="ORF">EH198_17800</name>
</gene>
<organism evidence="1 2">
    <name type="scientific">Paenibacillus rhizophilus</name>
    <dbReference type="NCBI Taxonomy" id="1850366"/>
    <lineage>
        <taxon>Bacteria</taxon>
        <taxon>Bacillati</taxon>
        <taxon>Bacillota</taxon>
        <taxon>Bacilli</taxon>
        <taxon>Bacillales</taxon>
        <taxon>Paenibacillaceae</taxon>
        <taxon>Paenibacillus</taxon>
    </lineage>
</organism>
<reference evidence="1 2" key="1">
    <citation type="submission" date="2018-11" db="EMBL/GenBank/DDBJ databases">
        <title>Genome sequence of strain 7197.</title>
        <authorList>
            <person name="Gao J."/>
            <person name="Sun J."/>
        </authorList>
    </citation>
    <scope>NUCLEOTIDE SEQUENCE [LARGE SCALE GENOMIC DNA]</scope>
    <source>
        <strain evidence="1 2">7197</strain>
    </source>
</reference>
<dbReference type="OrthoDB" id="2969757at2"/>
<evidence type="ECO:0000313" key="2">
    <source>
        <dbReference type="Proteomes" id="UP000282529"/>
    </source>
</evidence>
<comment type="caution">
    <text evidence="1">The sequence shown here is derived from an EMBL/GenBank/DDBJ whole genome shotgun (WGS) entry which is preliminary data.</text>
</comment>
<proteinExistence type="predicted"/>
<dbReference type="Proteomes" id="UP000282529">
    <property type="component" value="Unassembled WGS sequence"/>
</dbReference>
<name>A0A3N9P2A4_9BACL</name>
<dbReference type="EMBL" id="RQPI01000011">
    <property type="protein sequence ID" value="RQW09935.1"/>
    <property type="molecule type" value="Genomic_DNA"/>
</dbReference>
<dbReference type="RefSeq" id="WP_124696855.1">
    <property type="nucleotide sequence ID" value="NZ_JBHUFE010000041.1"/>
</dbReference>
<accession>A0A3N9P2A4</accession>
<sequence length="130" mass="14799">MDIDNYIQQIKTLRAEADLLEEDAPGAVMRKINLLTHAHMLMGRVSAHMDGDYAKVYAYRKIKYAQAQAEAKKGQKGYAGELAVADLRMAEAQAQALKTFWNNEFRSLREYIYELRLRVRVDMNTLGGGD</sequence>
<protein>
    <submittedName>
        <fullName evidence="1">Uncharacterized protein</fullName>
    </submittedName>
</protein>